<gene>
    <name evidence="1" type="ORF">N8T08_010418</name>
</gene>
<proteinExistence type="predicted"/>
<comment type="caution">
    <text evidence="1">The sequence shown here is derived from an EMBL/GenBank/DDBJ whole genome shotgun (WGS) entry which is preliminary data.</text>
</comment>
<keyword evidence="2" id="KW-1185">Reference proteome</keyword>
<reference evidence="1 2" key="1">
    <citation type="journal article" date="2023" name="ACS Omega">
        <title>Identification of the Neoaspergillic Acid Biosynthesis Gene Cluster by Establishing an In Vitro CRISPR-Ribonucleoprotein Genetic System in Aspergillus melleus.</title>
        <authorList>
            <person name="Yuan B."/>
            <person name="Grau M.F."/>
            <person name="Murata R.M."/>
            <person name="Torok T."/>
            <person name="Venkateswaran K."/>
            <person name="Stajich J.E."/>
            <person name="Wang C.C.C."/>
        </authorList>
    </citation>
    <scope>NUCLEOTIDE SEQUENCE [LARGE SCALE GENOMIC DNA]</scope>
    <source>
        <strain evidence="1 2">IMV 1140</strain>
    </source>
</reference>
<organism evidence="1 2">
    <name type="scientific">Aspergillus melleus</name>
    <dbReference type="NCBI Taxonomy" id="138277"/>
    <lineage>
        <taxon>Eukaryota</taxon>
        <taxon>Fungi</taxon>
        <taxon>Dikarya</taxon>
        <taxon>Ascomycota</taxon>
        <taxon>Pezizomycotina</taxon>
        <taxon>Eurotiomycetes</taxon>
        <taxon>Eurotiomycetidae</taxon>
        <taxon>Eurotiales</taxon>
        <taxon>Aspergillaceae</taxon>
        <taxon>Aspergillus</taxon>
        <taxon>Aspergillus subgen. Circumdati</taxon>
    </lineage>
</organism>
<evidence type="ECO:0000313" key="2">
    <source>
        <dbReference type="Proteomes" id="UP001177260"/>
    </source>
</evidence>
<sequence>MAALQDALESLGPISWDEVPSSPDALREYVRGLSHKARLIIDSVPEPPTNSSSTNLAPANNNNNNNNSSSSPSSRISPSPARLGTPDPTLQSLQREWSKPIKTTNAKDNPLELLIHKLQGRDGNGSWFARRSVHEGLSFTNWQAKLSSEMMETLRRNRKRLEKGRTPDQSVRGIGAEEHIEEIEVCDEEGRRMGVVNVFHVSAQFPKPTTPRDFVALIVNWEVGVDEGGGRFWMMVSKPCEHPDVPPSQGYIRGQYESVEFIREIPVRKTREKGSQELVGDGEGKRGRRRGDTASSGGSGKREKGEHAKSGVGEKQPWQEDAGEEGDREESNPVEWVMVTRSDPGGTIPRWMVEKGTPKSICTDAGKFLDWACRETEPSDSTKDEQDEESGRPKDKSEDTARASDGSDNGSSDDDLSDIEVEHHGLIASFAYLLNAGLERYAPQTVLDYLPRQGQLSRTNSDDTLASQNDKPPRGNAYSTATSASPSAKRKDKESSETRSQASQGNASAAASIKSGLATPLEQDIPSLDATMAKKGKLTSHEKQLIKLAERKRDTEAQLERVRSEIQSLHLPPRDEDLKRDPASSAALASIGDPTSDQASSSPASSVKKGSEKSPGDKNKKQQQRQNGPANDSARMHKVASGLFNDEAKLVKQLSKISRSQLKEASKIEARQRKDAEREVKSRTRSEVETLRQENEQLKKELEKFRNERKQWVELIGSLQAENTKLTAGRQAELEK</sequence>
<evidence type="ECO:0000313" key="1">
    <source>
        <dbReference type="EMBL" id="KAK1140360.1"/>
    </source>
</evidence>
<dbReference type="EMBL" id="JAOPJF010000084">
    <property type="protein sequence ID" value="KAK1140360.1"/>
    <property type="molecule type" value="Genomic_DNA"/>
</dbReference>
<dbReference type="Proteomes" id="UP001177260">
    <property type="component" value="Unassembled WGS sequence"/>
</dbReference>
<name>A0ACC3ARQ8_9EURO</name>
<accession>A0ACC3ARQ8</accession>
<protein>
    <submittedName>
        <fullName evidence="1">Uncharacterized protein</fullName>
    </submittedName>
</protein>